<accession>A0AB34GM59</accession>
<sequence length="108" mass="11855">MASARDGCPSSHLARRDSPARPPRDGNSRLRPTGPRHLEEPPGRPAPQCLLVISRVTCVSCSPVHPPFNIQVTESTFTRILSFDMKENGEEAGNMVRMGCGLFLQPCR</sequence>
<proteinExistence type="predicted"/>
<organism evidence="2 3">
    <name type="scientific">Eschrichtius robustus</name>
    <name type="common">California gray whale</name>
    <name type="synonym">Eschrichtius gibbosus</name>
    <dbReference type="NCBI Taxonomy" id="9764"/>
    <lineage>
        <taxon>Eukaryota</taxon>
        <taxon>Metazoa</taxon>
        <taxon>Chordata</taxon>
        <taxon>Craniata</taxon>
        <taxon>Vertebrata</taxon>
        <taxon>Euteleostomi</taxon>
        <taxon>Mammalia</taxon>
        <taxon>Eutheria</taxon>
        <taxon>Laurasiatheria</taxon>
        <taxon>Artiodactyla</taxon>
        <taxon>Whippomorpha</taxon>
        <taxon>Cetacea</taxon>
        <taxon>Mysticeti</taxon>
        <taxon>Eschrichtiidae</taxon>
        <taxon>Eschrichtius</taxon>
    </lineage>
</organism>
<evidence type="ECO:0000313" key="3">
    <source>
        <dbReference type="Proteomes" id="UP001159641"/>
    </source>
</evidence>
<evidence type="ECO:0000313" key="2">
    <source>
        <dbReference type="EMBL" id="KAJ8780629.1"/>
    </source>
</evidence>
<name>A0AB34GM59_ESCRO</name>
<dbReference type="Proteomes" id="UP001159641">
    <property type="component" value="Unassembled WGS sequence"/>
</dbReference>
<feature type="compositionally biased region" description="Basic and acidic residues" evidence="1">
    <location>
        <begin position="14"/>
        <end position="28"/>
    </location>
</feature>
<dbReference type="EMBL" id="JAIQCJ010002152">
    <property type="protein sequence ID" value="KAJ8780629.1"/>
    <property type="molecule type" value="Genomic_DNA"/>
</dbReference>
<reference evidence="2 3" key="1">
    <citation type="submission" date="2022-11" db="EMBL/GenBank/DDBJ databases">
        <title>Whole genome sequence of Eschrichtius robustus ER-17-0199.</title>
        <authorList>
            <person name="Bruniche-Olsen A."/>
            <person name="Black A.N."/>
            <person name="Fields C.J."/>
            <person name="Walden K."/>
            <person name="Dewoody J.A."/>
        </authorList>
    </citation>
    <scope>NUCLEOTIDE SEQUENCE [LARGE SCALE GENOMIC DNA]</scope>
    <source>
        <strain evidence="2">ER-17-0199</strain>
        <tissue evidence="2">Blubber</tissue>
    </source>
</reference>
<keyword evidence="3" id="KW-1185">Reference proteome</keyword>
<dbReference type="AlphaFoldDB" id="A0AB34GM59"/>
<protein>
    <submittedName>
        <fullName evidence="2">Uncharacterized protein</fullName>
    </submittedName>
</protein>
<evidence type="ECO:0000256" key="1">
    <source>
        <dbReference type="SAM" id="MobiDB-lite"/>
    </source>
</evidence>
<comment type="caution">
    <text evidence="2">The sequence shown here is derived from an EMBL/GenBank/DDBJ whole genome shotgun (WGS) entry which is preliminary data.</text>
</comment>
<feature type="region of interest" description="Disordered" evidence="1">
    <location>
        <begin position="1"/>
        <end position="45"/>
    </location>
</feature>
<gene>
    <name evidence="2" type="ORF">J1605_000672</name>
</gene>